<proteinExistence type="predicted"/>
<reference evidence="1" key="1">
    <citation type="submission" date="2019-11" db="EMBL/GenBank/DDBJ databases">
        <title>Nori genome reveals adaptations in red seaweeds to the harsh intertidal environment.</title>
        <authorList>
            <person name="Wang D."/>
            <person name="Mao Y."/>
        </authorList>
    </citation>
    <scope>NUCLEOTIDE SEQUENCE</scope>
    <source>
        <tissue evidence="1">Gametophyte</tissue>
    </source>
</reference>
<name>A0ACC3BYA7_PYRYE</name>
<organism evidence="1 2">
    <name type="scientific">Pyropia yezoensis</name>
    <name type="common">Susabi-nori</name>
    <name type="synonym">Porphyra yezoensis</name>
    <dbReference type="NCBI Taxonomy" id="2788"/>
    <lineage>
        <taxon>Eukaryota</taxon>
        <taxon>Rhodophyta</taxon>
        <taxon>Bangiophyceae</taxon>
        <taxon>Bangiales</taxon>
        <taxon>Bangiaceae</taxon>
        <taxon>Pyropia</taxon>
    </lineage>
</organism>
<evidence type="ECO:0000313" key="1">
    <source>
        <dbReference type="EMBL" id="KAK1862838.1"/>
    </source>
</evidence>
<accession>A0ACC3BYA7</accession>
<comment type="caution">
    <text evidence="1">The sequence shown here is derived from an EMBL/GenBank/DDBJ whole genome shotgun (WGS) entry which is preliminary data.</text>
</comment>
<protein>
    <submittedName>
        <fullName evidence="1">Uncharacterized protein</fullName>
    </submittedName>
</protein>
<dbReference type="Proteomes" id="UP000798662">
    <property type="component" value="Chromosome 2"/>
</dbReference>
<keyword evidence="2" id="KW-1185">Reference proteome</keyword>
<gene>
    <name evidence="1" type="ORF">I4F81_005406</name>
</gene>
<sequence length="398" mass="38902">MTRPYARVGAPPGHPGDAFVHSLLLVVVNRLAAVAVAVGAAAALRDWSVFFPVAPFREYGAVSLFNVVATSCQYEALRWIPFPTLSVGKCTKIVAVMAVLRIRAGGPLYSGADVAAGLAIAAGAGVVLATSPSSPASAMAVVVKVTEAAVAGEGVSGQVKAAAAAASAAAVGAATVAADGALSPASTQGAATAGAAAAAAASMAAPAAAARVATVGDVAAAAAYGGLWAAGLPPGPSWLATGVGVALLGGYLLFDALTSTAQQSLFRVYGHGVLQQLLWINAAAALLSAGLLVASGAAGPALAFVATHRGLAADAALLATTAVVSQVAINVAIKSYGAVVYTAVMTLRQLGSVVLSNALFGHHLGLAQWASAVVVFAALGYLQSTKAARTRTGGATSR</sequence>
<dbReference type="EMBL" id="CM020619">
    <property type="protein sequence ID" value="KAK1862838.1"/>
    <property type="molecule type" value="Genomic_DNA"/>
</dbReference>
<evidence type="ECO:0000313" key="2">
    <source>
        <dbReference type="Proteomes" id="UP000798662"/>
    </source>
</evidence>